<keyword evidence="5" id="KW-1185">Reference proteome</keyword>
<accession>A0A8S0QBM8</accession>
<dbReference type="InterPro" id="IPR008978">
    <property type="entry name" value="HSP20-like_chaperone"/>
</dbReference>
<evidence type="ECO:0000259" key="3">
    <source>
        <dbReference type="PROSITE" id="PS01031"/>
    </source>
</evidence>
<dbReference type="Proteomes" id="UP000594638">
    <property type="component" value="Unassembled WGS sequence"/>
</dbReference>
<dbReference type="AlphaFoldDB" id="A0A8S0QBM8"/>
<dbReference type="InterPro" id="IPR002068">
    <property type="entry name" value="A-crystallin/Hsp20_dom"/>
</dbReference>
<dbReference type="CDD" id="cd06464">
    <property type="entry name" value="ACD_sHsps-like"/>
    <property type="match status" value="1"/>
</dbReference>
<sequence length="77" mass="8775">MFRLSIASTSDDRWSPSADGYARIGQERFEGHSGAEHSNHQRRRIVLPKNLCKTNEIKADIKNGVLKLLIQKLRGEE</sequence>
<gene>
    <name evidence="4" type="ORF">OLEA9_A095432</name>
</gene>
<comment type="similarity">
    <text evidence="1 2">Belongs to the small heat shock protein (HSP20) family.</text>
</comment>
<reference evidence="4 5" key="1">
    <citation type="submission" date="2019-12" db="EMBL/GenBank/DDBJ databases">
        <authorList>
            <person name="Alioto T."/>
            <person name="Alioto T."/>
            <person name="Gomez Garrido J."/>
        </authorList>
    </citation>
    <scope>NUCLEOTIDE SEQUENCE [LARGE SCALE GENOMIC DNA]</scope>
</reference>
<dbReference type="Gramene" id="OE9A095432T1">
    <property type="protein sequence ID" value="OE9A095432C1"/>
    <property type="gene ID" value="OE9A095432"/>
</dbReference>
<dbReference type="PROSITE" id="PS01031">
    <property type="entry name" value="SHSP"/>
    <property type="match status" value="1"/>
</dbReference>
<dbReference type="Pfam" id="PF00011">
    <property type="entry name" value="HSP20"/>
    <property type="match status" value="1"/>
</dbReference>
<proteinExistence type="inferred from homology"/>
<organism evidence="4 5">
    <name type="scientific">Olea europaea subsp. europaea</name>
    <dbReference type="NCBI Taxonomy" id="158383"/>
    <lineage>
        <taxon>Eukaryota</taxon>
        <taxon>Viridiplantae</taxon>
        <taxon>Streptophyta</taxon>
        <taxon>Embryophyta</taxon>
        <taxon>Tracheophyta</taxon>
        <taxon>Spermatophyta</taxon>
        <taxon>Magnoliopsida</taxon>
        <taxon>eudicotyledons</taxon>
        <taxon>Gunneridae</taxon>
        <taxon>Pentapetalae</taxon>
        <taxon>asterids</taxon>
        <taxon>lamiids</taxon>
        <taxon>Lamiales</taxon>
        <taxon>Oleaceae</taxon>
        <taxon>Oleeae</taxon>
        <taxon>Olea</taxon>
    </lineage>
</organism>
<name>A0A8S0QBM8_OLEEU</name>
<feature type="domain" description="SHSP" evidence="3">
    <location>
        <begin position="1"/>
        <end position="77"/>
    </location>
</feature>
<comment type="caution">
    <text evidence="4">The sequence shown here is derived from an EMBL/GenBank/DDBJ whole genome shotgun (WGS) entry which is preliminary data.</text>
</comment>
<protein>
    <recommendedName>
        <fullName evidence="3">SHSP domain-containing protein</fullName>
    </recommendedName>
</protein>
<evidence type="ECO:0000313" key="4">
    <source>
        <dbReference type="EMBL" id="CAA2963741.1"/>
    </source>
</evidence>
<evidence type="ECO:0000313" key="5">
    <source>
        <dbReference type="Proteomes" id="UP000594638"/>
    </source>
</evidence>
<dbReference type="OrthoDB" id="1431247at2759"/>
<evidence type="ECO:0000256" key="2">
    <source>
        <dbReference type="RuleBase" id="RU003616"/>
    </source>
</evidence>
<dbReference type="EMBL" id="CACTIH010001812">
    <property type="protein sequence ID" value="CAA2963741.1"/>
    <property type="molecule type" value="Genomic_DNA"/>
</dbReference>
<evidence type="ECO:0000256" key="1">
    <source>
        <dbReference type="PROSITE-ProRule" id="PRU00285"/>
    </source>
</evidence>
<dbReference type="SUPFAM" id="SSF49764">
    <property type="entry name" value="HSP20-like chaperones"/>
    <property type="match status" value="1"/>
</dbReference>